<dbReference type="EMBL" id="NUIL01000015">
    <property type="protein sequence ID" value="PGO29268.1"/>
    <property type="molecule type" value="Genomic_DNA"/>
</dbReference>
<organism evidence="1 2">
    <name type="scientific">Bacillus cereus</name>
    <dbReference type="NCBI Taxonomy" id="1396"/>
    <lineage>
        <taxon>Bacteria</taxon>
        <taxon>Bacillati</taxon>
        <taxon>Bacillota</taxon>
        <taxon>Bacilli</taxon>
        <taxon>Bacillales</taxon>
        <taxon>Bacillaceae</taxon>
        <taxon>Bacillus</taxon>
        <taxon>Bacillus cereus group</taxon>
    </lineage>
</organism>
<proteinExistence type="predicted"/>
<dbReference type="Proteomes" id="UP000223777">
    <property type="component" value="Unassembled WGS sequence"/>
</dbReference>
<dbReference type="RefSeq" id="WP_097883462.1">
    <property type="nucleotide sequence ID" value="NZ_NUIL01000015.1"/>
</dbReference>
<sequence length="59" mass="7005">MKPPKEYITIAIKLHERFMQGWRITPTAEGHIKYVKNENDGQALSFQNDKKFKDWILEA</sequence>
<comment type="caution">
    <text evidence="1">The sequence shown here is derived from an EMBL/GenBank/DDBJ whole genome shotgun (WGS) entry which is preliminary data.</text>
</comment>
<accession>A0A2B9Q325</accession>
<evidence type="ECO:0000313" key="1">
    <source>
        <dbReference type="EMBL" id="PGO29268.1"/>
    </source>
</evidence>
<protein>
    <submittedName>
        <fullName evidence="1">Uncharacterized protein</fullName>
    </submittedName>
</protein>
<gene>
    <name evidence="1" type="ORF">CN984_12655</name>
</gene>
<reference evidence="1 2" key="1">
    <citation type="submission" date="2017-09" db="EMBL/GenBank/DDBJ databases">
        <title>Large-scale bioinformatics analysis of Bacillus genomes uncovers conserved roles of natural products in bacterial physiology.</title>
        <authorList>
            <consortium name="Agbiome Team Llc"/>
            <person name="Bleich R.M."/>
            <person name="Grubbs K.J."/>
            <person name="Santa Maria K.C."/>
            <person name="Allen S.E."/>
            <person name="Farag S."/>
            <person name="Shank E.A."/>
            <person name="Bowers A."/>
        </authorList>
    </citation>
    <scope>NUCLEOTIDE SEQUENCE [LARGE SCALE GENOMIC DNA]</scope>
    <source>
        <strain evidence="1 2">AFS050027</strain>
    </source>
</reference>
<name>A0A2B9Q325_BACCE</name>
<evidence type="ECO:0000313" key="2">
    <source>
        <dbReference type="Proteomes" id="UP000223777"/>
    </source>
</evidence>
<dbReference type="AlphaFoldDB" id="A0A2B9Q325"/>